<keyword evidence="1" id="KW-0547">Nucleotide-binding</keyword>
<dbReference type="Proteomes" id="UP000663848">
    <property type="component" value="Unassembled WGS sequence"/>
</dbReference>
<organism evidence="7 9">
    <name type="scientific">Rotaria socialis</name>
    <dbReference type="NCBI Taxonomy" id="392032"/>
    <lineage>
        <taxon>Eukaryota</taxon>
        <taxon>Metazoa</taxon>
        <taxon>Spiralia</taxon>
        <taxon>Gnathifera</taxon>
        <taxon>Rotifera</taxon>
        <taxon>Eurotatoria</taxon>
        <taxon>Bdelloidea</taxon>
        <taxon>Philodinida</taxon>
        <taxon>Philodinidae</taxon>
        <taxon>Rotaria</taxon>
    </lineage>
</organism>
<protein>
    <submittedName>
        <fullName evidence="7">Uncharacterized protein</fullName>
    </submittedName>
</protein>
<dbReference type="Pfam" id="PF25683">
    <property type="entry name" value="URGCP_GTPase"/>
    <property type="match status" value="1"/>
</dbReference>
<comment type="caution">
    <text evidence="7">The sequence shown here is derived from an EMBL/GenBank/DDBJ whole genome shotgun (WGS) entry which is preliminary data.</text>
</comment>
<feature type="domain" description="GB1/RHD3-type G" evidence="5">
    <location>
        <begin position="834"/>
        <end position="873"/>
    </location>
</feature>
<evidence type="ECO:0000256" key="3">
    <source>
        <dbReference type="PROSITE-ProRule" id="PRU01052"/>
    </source>
</evidence>
<feature type="compositionally biased region" description="Polar residues" evidence="4">
    <location>
        <begin position="286"/>
        <end position="296"/>
    </location>
</feature>
<dbReference type="PROSITE" id="PS51717">
    <property type="entry name" value="G_VLIG"/>
    <property type="match status" value="1"/>
</dbReference>
<dbReference type="InterPro" id="IPR027417">
    <property type="entry name" value="P-loop_NTPase"/>
</dbReference>
<evidence type="ECO:0000313" key="8">
    <source>
        <dbReference type="EMBL" id="CAF4744673.1"/>
    </source>
</evidence>
<dbReference type="InterPro" id="IPR030386">
    <property type="entry name" value="G_GB1_RHD3_dom"/>
</dbReference>
<comment type="similarity">
    <text evidence="3">Belongs to the TRAFAC class dynamin-like GTPase superfamily. GB1/RHD3 GTPase family.</text>
</comment>
<dbReference type="Gene3D" id="3.40.50.300">
    <property type="entry name" value="P-loop containing nucleotide triphosphate hydrolases"/>
    <property type="match status" value="1"/>
</dbReference>
<dbReference type="EMBL" id="CAJOBR010003606">
    <property type="protein sequence ID" value="CAF4744673.1"/>
    <property type="molecule type" value="Genomic_DNA"/>
</dbReference>
<feature type="domain" description="VLIG-type G" evidence="6">
    <location>
        <begin position="834"/>
        <end position="873"/>
    </location>
</feature>
<dbReference type="AlphaFoldDB" id="A0A818UIA5"/>
<keyword evidence="2" id="KW-0342">GTP-binding</keyword>
<dbReference type="GO" id="GO:0005525">
    <property type="term" value="F:GTP binding"/>
    <property type="evidence" value="ECO:0007669"/>
    <property type="project" value="UniProtKB-KW"/>
</dbReference>
<dbReference type="Proteomes" id="UP000663872">
    <property type="component" value="Unassembled WGS sequence"/>
</dbReference>
<dbReference type="PANTHER" id="PTHR22796:SF1">
    <property type="entry name" value="VWFA DOMAIN-CONTAINING PROTEIN"/>
    <property type="match status" value="1"/>
</dbReference>
<proteinExistence type="inferred from homology"/>
<evidence type="ECO:0000313" key="9">
    <source>
        <dbReference type="Proteomes" id="UP000663872"/>
    </source>
</evidence>
<dbReference type="EMBL" id="CAJNYT010004805">
    <property type="protein sequence ID" value="CAF3692148.1"/>
    <property type="molecule type" value="Genomic_DNA"/>
</dbReference>
<evidence type="ECO:0000256" key="1">
    <source>
        <dbReference type="ARBA" id="ARBA00022741"/>
    </source>
</evidence>
<feature type="region of interest" description="Disordered" evidence="4">
    <location>
        <begin position="256"/>
        <end position="298"/>
    </location>
</feature>
<name>A0A818UIA5_9BILA</name>
<feature type="compositionally biased region" description="Polar residues" evidence="4">
    <location>
        <begin position="256"/>
        <end position="269"/>
    </location>
</feature>
<evidence type="ECO:0000259" key="6">
    <source>
        <dbReference type="PROSITE" id="PS51717"/>
    </source>
</evidence>
<dbReference type="InterPro" id="IPR030383">
    <property type="entry name" value="G_VLIG_dom"/>
</dbReference>
<accession>A0A818UIA5</accession>
<evidence type="ECO:0000256" key="2">
    <source>
        <dbReference type="ARBA" id="ARBA00023134"/>
    </source>
</evidence>
<evidence type="ECO:0000313" key="7">
    <source>
        <dbReference type="EMBL" id="CAF3692148.1"/>
    </source>
</evidence>
<evidence type="ECO:0000259" key="5">
    <source>
        <dbReference type="PROSITE" id="PS51715"/>
    </source>
</evidence>
<gene>
    <name evidence="7" type="ORF">GRG538_LOCUS27761</name>
    <name evidence="8" type="ORF">QYT958_LOCUS20571</name>
</gene>
<reference evidence="7" key="1">
    <citation type="submission" date="2021-02" db="EMBL/GenBank/DDBJ databases">
        <authorList>
            <person name="Nowell W R."/>
        </authorList>
    </citation>
    <scope>NUCLEOTIDE SEQUENCE</scope>
</reference>
<dbReference type="SUPFAM" id="SSF52540">
    <property type="entry name" value="P-loop containing nucleoside triphosphate hydrolases"/>
    <property type="match status" value="1"/>
</dbReference>
<dbReference type="PROSITE" id="PS51715">
    <property type="entry name" value="G_GB1_RHD3"/>
    <property type="match status" value="1"/>
</dbReference>
<sequence>MAATDSTARPSSAASLQDITLDDRTSATMTPDSEQFIIQLIDLLELDVNSREGREIALDLIAGGRQRLKHYRNDIVEDTYETLMSNDHDDLLTLLGKAIRHEWKTREPTWLDDFLNEQEAKEPEIYERIINLVAEHGCIWMRGCRPLALVVLFQYKVFESFDIQTNGKFGEIWCKVTEHGRQGCLDAPALERDDEPLLLALKEFYRDQVTQRLKSINISEAKRIAVLDLAIDLVARNGWDGLKHEQLRKKLPANAFTQLNGGGSRSSPNPMEGPSAPQDTIPGLPQDTTPLSNAADTPSKFLGEQDAVRSCVNRDHLLTMKDLTEAGELMYTTDTLKTISEKLIADFNATEPKQFSKLMKDCLTPMMYLLKRELNLLDFTKFIKQGLMTNRTIPRPSQRMLVDILLKNSEDHLAQTIVKLLSKRNAVPLFEVQGESQEFVPYIIHAWDYEKPTILSFGIGPCDGKSSLLNSLFLSNFEQRVSSSYFQQTIDVDFGYSFIQSSVQQSRPINVADVHGSMSLELLDKVSRLFDGFIIHVNTKFLLCNLPLVKQFLDRLPDYAYRCLLVRDSSFDEDNTVLQQLRSNNKGMLRLPQIAHKTNVESQYFLNKLRDIIYHKDNFSPRKLSKNTLEAEFHKLLPPERLRRFDDEKALICSIEATLINGEKKHFPLYNIFVDVCQMSDKLSHIDFYGSRDSEDIFNTQNALYKLEVKLRPDSGNQKDCGEAFRIFFSLLQNTSKFNILSIIASALKKKIDRTLKADQLAIDLPYEKRLSMEIHWRNALVCYDHIPCDAQKQELVQHYRDMIASGQPFEIIDGDNFYYQSSFLEKVMVDMKFSKVFVISIIGPQNSGKSTLLNYMFGTLFDVRDGRCTRGK</sequence>
<dbReference type="PANTHER" id="PTHR22796">
    <property type="entry name" value="URG4-RELATED"/>
    <property type="match status" value="1"/>
</dbReference>
<evidence type="ECO:0000256" key="4">
    <source>
        <dbReference type="SAM" id="MobiDB-lite"/>
    </source>
</evidence>